<dbReference type="InterPro" id="IPR018517">
    <property type="entry name" value="tRNA_hU_synthase_CS"/>
</dbReference>
<dbReference type="CDD" id="cd02801">
    <property type="entry name" value="DUS_like_FMN"/>
    <property type="match status" value="1"/>
</dbReference>
<keyword evidence="11" id="KW-0547">Nucleotide-binding</keyword>
<accession>A0A378I289</accession>
<keyword evidence="6" id="KW-0521">NADP</keyword>
<dbReference type="InterPro" id="IPR001269">
    <property type="entry name" value="DUS_fam"/>
</dbReference>
<feature type="active site" description="Proton donor" evidence="10">
    <location>
        <position position="95"/>
    </location>
</feature>
<comment type="similarity">
    <text evidence="9">Belongs to the dus family.</text>
</comment>
<dbReference type="NCBIfam" id="NF008774">
    <property type="entry name" value="PRK11815.1"/>
    <property type="match status" value="1"/>
</dbReference>
<dbReference type="Proteomes" id="UP000254968">
    <property type="component" value="Unassembled WGS sequence"/>
</dbReference>
<proteinExistence type="inferred from homology"/>
<dbReference type="PANTHER" id="PTHR42907:SF1">
    <property type="entry name" value="FMN-LINKED OXIDOREDUCTASES SUPERFAMILY PROTEIN"/>
    <property type="match status" value="1"/>
</dbReference>
<feature type="binding site" evidence="11">
    <location>
        <position position="65"/>
    </location>
    <ligand>
        <name>FMN</name>
        <dbReference type="ChEBI" id="CHEBI:58210"/>
    </ligand>
</feature>
<keyword evidence="2" id="KW-0820">tRNA-binding</keyword>
<keyword evidence="3 9" id="KW-0285">Flavoprotein</keyword>
<evidence type="ECO:0000256" key="6">
    <source>
        <dbReference type="ARBA" id="ARBA00022857"/>
    </source>
</evidence>
<dbReference type="PANTHER" id="PTHR42907">
    <property type="entry name" value="FMN-LINKED OXIDOREDUCTASES SUPERFAMILY PROTEIN"/>
    <property type="match status" value="1"/>
</dbReference>
<dbReference type="SUPFAM" id="SSF51395">
    <property type="entry name" value="FMN-linked oxidoreductases"/>
    <property type="match status" value="1"/>
</dbReference>
<keyword evidence="7" id="KW-0694">RNA-binding</keyword>
<feature type="binding site" evidence="11">
    <location>
        <position position="134"/>
    </location>
    <ligand>
        <name>FMN</name>
        <dbReference type="ChEBI" id="CHEBI:58210"/>
    </ligand>
</feature>
<dbReference type="PIRSF" id="PIRSF006621">
    <property type="entry name" value="Dus"/>
    <property type="match status" value="1"/>
</dbReference>
<keyword evidence="14" id="KW-1185">Reference proteome</keyword>
<organism evidence="13 14">
    <name type="scientific">Legionella beliardensis</name>
    <dbReference type="NCBI Taxonomy" id="91822"/>
    <lineage>
        <taxon>Bacteria</taxon>
        <taxon>Pseudomonadati</taxon>
        <taxon>Pseudomonadota</taxon>
        <taxon>Gammaproteobacteria</taxon>
        <taxon>Legionellales</taxon>
        <taxon>Legionellaceae</taxon>
        <taxon>Legionella</taxon>
    </lineage>
</organism>
<keyword evidence="8 9" id="KW-0560">Oxidoreductase</keyword>
<evidence type="ECO:0000256" key="10">
    <source>
        <dbReference type="PIRSR" id="PIRSR006621-1"/>
    </source>
</evidence>
<evidence type="ECO:0000256" key="7">
    <source>
        <dbReference type="ARBA" id="ARBA00022884"/>
    </source>
</evidence>
<keyword evidence="4 9" id="KW-0288">FMN</keyword>
<dbReference type="OrthoDB" id="9783413at2"/>
<dbReference type="InterPro" id="IPR013785">
    <property type="entry name" value="Aldolase_TIM"/>
</dbReference>
<keyword evidence="5 9" id="KW-0819">tRNA processing</keyword>
<feature type="domain" description="DUS-like FMN-binding" evidence="12">
    <location>
        <begin position="11"/>
        <end position="308"/>
    </location>
</feature>
<name>A0A378I289_9GAMM</name>
<dbReference type="AlphaFoldDB" id="A0A378I289"/>
<dbReference type="GO" id="GO:0000049">
    <property type="term" value="F:tRNA binding"/>
    <property type="evidence" value="ECO:0007669"/>
    <property type="project" value="UniProtKB-KW"/>
</dbReference>
<comment type="function">
    <text evidence="9">Catalyzes the synthesis of 5,6-dihydrouridine (D), a modified base found in the D-loop of most tRNAs, via the reduction of the C5-C6 double bond in target uridines.</text>
</comment>
<comment type="cofactor">
    <cofactor evidence="1 9 11">
        <name>FMN</name>
        <dbReference type="ChEBI" id="CHEBI:58210"/>
    </cofactor>
</comment>
<dbReference type="PROSITE" id="PS01136">
    <property type="entry name" value="UPF0034"/>
    <property type="match status" value="1"/>
</dbReference>
<dbReference type="InterPro" id="IPR004653">
    <property type="entry name" value="DusA"/>
</dbReference>
<evidence type="ECO:0000256" key="9">
    <source>
        <dbReference type="PIRNR" id="PIRNR006621"/>
    </source>
</evidence>
<dbReference type="EMBL" id="UGNV01000001">
    <property type="protein sequence ID" value="STX28795.1"/>
    <property type="molecule type" value="Genomic_DNA"/>
</dbReference>
<dbReference type="Pfam" id="PF01207">
    <property type="entry name" value="Dus"/>
    <property type="match status" value="1"/>
</dbReference>
<dbReference type="Gene3D" id="3.20.20.70">
    <property type="entry name" value="Aldolase class I"/>
    <property type="match status" value="1"/>
</dbReference>
<feature type="binding site" evidence="11">
    <location>
        <begin position="228"/>
        <end position="229"/>
    </location>
    <ligand>
        <name>FMN</name>
        <dbReference type="ChEBI" id="CHEBI:58210"/>
    </ligand>
</feature>
<reference evidence="13 14" key="1">
    <citation type="submission" date="2018-06" db="EMBL/GenBank/DDBJ databases">
        <authorList>
            <consortium name="Pathogen Informatics"/>
            <person name="Doyle S."/>
        </authorList>
    </citation>
    <scope>NUCLEOTIDE SEQUENCE [LARGE SCALE GENOMIC DNA]</scope>
    <source>
        <strain evidence="13 14">NCTC13315</strain>
    </source>
</reference>
<protein>
    <recommendedName>
        <fullName evidence="9">tRNA-dihydrouridine synthase</fullName>
        <ecNumber evidence="9">1.3.1.-</ecNumber>
    </recommendedName>
</protein>
<evidence type="ECO:0000313" key="13">
    <source>
        <dbReference type="EMBL" id="STX28795.1"/>
    </source>
</evidence>
<dbReference type="Gene3D" id="1.20.120.1460">
    <property type="match status" value="1"/>
</dbReference>
<evidence type="ECO:0000256" key="4">
    <source>
        <dbReference type="ARBA" id="ARBA00022643"/>
    </source>
</evidence>
<evidence type="ECO:0000313" key="14">
    <source>
        <dbReference type="Proteomes" id="UP000254968"/>
    </source>
</evidence>
<dbReference type="EC" id="1.3.1.-" evidence="9"/>
<evidence type="ECO:0000256" key="3">
    <source>
        <dbReference type="ARBA" id="ARBA00022630"/>
    </source>
</evidence>
<sequence>MVNALLSPLSVAPMIDWSYTHFRVLMRLIAPCALLYTDMQTVGAVKNNPHRSLSYSPMELPLALQLGGSDKEALVASAKLAAQYGYSEVNLNLGCPSDRVLSGRMGACLMAEANHVADCIKAMKQAVAIPVTAKTRIGIDNQDSYEFFASFAHKLIDAGCDKLIVHARKAWLHGLSPKQNRNIPPLHYDYVYRIKAELPQIPIIINGNILDLSAVKHHMNYVDGVMLGRLACKNPYALAVMHQWFFPNVAVQTRSQIMEAYLNYIEQQHKQGIRLSSLIKPIFNFAHGLPEAKFWKDRLLLAQQKQVVSYLQEAFRWLKENENATAMTSEIEYNIVLV</sequence>
<evidence type="ECO:0000256" key="5">
    <source>
        <dbReference type="ARBA" id="ARBA00022694"/>
    </source>
</evidence>
<feature type="binding site" evidence="11">
    <location>
        <position position="166"/>
    </location>
    <ligand>
        <name>FMN</name>
        <dbReference type="ChEBI" id="CHEBI:58210"/>
    </ligand>
</feature>
<evidence type="ECO:0000256" key="2">
    <source>
        <dbReference type="ARBA" id="ARBA00022555"/>
    </source>
</evidence>
<evidence type="ECO:0000256" key="1">
    <source>
        <dbReference type="ARBA" id="ARBA00001917"/>
    </source>
</evidence>
<evidence type="ECO:0000256" key="11">
    <source>
        <dbReference type="PIRSR" id="PIRSR006621-2"/>
    </source>
</evidence>
<dbReference type="RefSeq" id="WP_115302516.1">
    <property type="nucleotide sequence ID" value="NZ_CAAAHO010000001.1"/>
</dbReference>
<dbReference type="GO" id="GO:0050660">
    <property type="term" value="F:flavin adenine dinucleotide binding"/>
    <property type="evidence" value="ECO:0007669"/>
    <property type="project" value="InterPro"/>
</dbReference>
<evidence type="ECO:0000256" key="8">
    <source>
        <dbReference type="ARBA" id="ARBA00023002"/>
    </source>
</evidence>
<evidence type="ECO:0000259" key="12">
    <source>
        <dbReference type="Pfam" id="PF01207"/>
    </source>
</evidence>
<dbReference type="InterPro" id="IPR035587">
    <property type="entry name" value="DUS-like_FMN-bd"/>
</dbReference>
<dbReference type="GO" id="GO:0017150">
    <property type="term" value="F:tRNA dihydrouridine synthase activity"/>
    <property type="evidence" value="ECO:0007669"/>
    <property type="project" value="InterPro"/>
</dbReference>
<gene>
    <name evidence="13" type="primary">yjbN</name>
    <name evidence="13" type="ORF">NCTC13315_01329</name>
</gene>